<evidence type="ECO:0000313" key="10">
    <source>
        <dbReference type="Proteomes" id="UP000317990"/>
    </source>
</evidence>
<proteinExistence type="predicted"/>
<dbReference type="SUPFAM" id="SSF53335">
    <property type="entry name" value="S-adenosyl-L-methionine-dependent methyltransferases"/>
    <property type="match status" value="1"/>
</dbReference>
<sequence length="236" mass="26256">MVRQHVNPLSGFYQRPLALPHCAGLFAAADQPLHLDLGCARGRFLMTMAQQRPHWNHLGLDIRRPLVAAAEQAREGTELTNLAFLFCNANVSLAGLLRQLPPGLLQLVTIQYPDPWFKARHRKRRMVQPALIESLATAMEKDMQLFIQSDILELAQEMVDQVVAAGGFRRTQPHWLVQNPLPIPSEREIHVLRQGLPVYRALFIRDDSSPADTSPQPGITGASEAGDEVPGRTAEA</sequence>
<protein>
    <recommendedName>
        <fullName evidence="3">tRNA (guanine(46)-N(7))-methyltransferase</fullName>
        <ecNumber evidence="3">2.1.1.33</ecNumber>
    </recommendedName>
</protein>
<reference evidence="9 10" key="1">
    <citation type="journal article" date="2019" name="mSystems">
        <title>Life at home and on the roam: Genomic adaptions reflect the dual lifestyle of an intracellular, facultative symbiont.</title>
        <authorList>
            <person name="Burgsdorf I."/>
        </authorList>
    </citation>
    <scope>NUCLEOTIDE SEQUENCE [LARGE SCALE GENOMIC DNA]</scope>
    <source>
        <strain evidence="9">277cV</strain>
    </source>
</reference>
<keyword evidence="5 9" id="KW-0808">Transferase</keyword>
<evidence type="ECO:0000256" key="2">
    <source>
        <dbReference type="ARBA" id="ARBA00003015"/>
    </source>
</evidence>
<dbReference type="EC" id="2.1.1.33" evidence="3"/>
<keyword evidence="4 9" id="KW-0489">Methyltransferase</keyword>
<dbReference type="GO" id="GO:0008176">
    <property type="term" value="F:tRNA (guanine(46)-N7)-methyltransferase activity"/>
    <property type="evidence" value="ECO:0007669"/>
    <property type="project" value="UniProtKB-EC"/>
</dbReference>
<name>A0A524RPD7_9CHRO</name>
<dbReference type="GO" id="GO:0043527">
    <property type="term" value="C:tRNA methyltransferase complex"/>
    <property type="evidence" value="ECO:0007669"/>
    <property type="project" value="TreeGrafter"/>
</dbReference>
<dbReference type="AlphaFoldDB" id="A0A524RPD7"/>
<gene>
    <name evidence="9" type="primary">trmB</name>
    <name evidence="9" type="ORF">ERJ67_06260</name>
</gene>
<comment type="function">
    <text evidence="2">Catalyzes the formation of N(7)-methylguanine at position 46 (m7G46) in tRNA.</text>
</comment>
<keyword evidence="7" id="KW-0819">tRNA processing</keyword>
<dbReference type="NCBIfam" id="TIGR00091">
    <property type="entry name" value="tRNA (guanosine(46)-N7)-methyltransferase TrmB"/>
    <property type="match status" value="1"/>
</dbReference>
<feature type="region of interest" description="Disordered" evidence="8">
    <location>
        <begin position="207"/>
        <end position="236"/>
    </location>
</feature>
<evidence type="ECO:0000313" key="9">
    <source>
        <dbReference type="EMBL" id="TGG92311.1"/>
    </source>
</evidence>
<dbReference type="InterPro" id="IPR003358">
    <property type="entry name" value="tRNA_(Gua-N-7)_MeTrfase_Trmb"/>
</dbReference>
<accession>A0A524RPD7</accession>
<dbReference type="PANTHER" id="PTHR23417:SF21">
    <property type="entry name" value="TRNA (GUANINE-N(7)-)-METHYLTRANSFERASE"/>
    <property type="match status" value="1"/>
</dbReference>
<keyword evidence="6" id="KW-0949">S-adenosyl-L-methionine</keyword>
<evidence type="ECO:0000256" key="4">
    <source>
        <dbReference type="ARBA" id="ARBA00022603"/>
    </source>
</evidence>
<dbReference type="InterPro" id="IPR029063">
    <property type="entry name" value="SAM-dependent_MTases_sf"/>
</dbReference>
<evidence type="ECO:0000256" key="8">
    <source>
        <dbReference type="SAM" id="MobiDB-lite"/>
    </source>
</evidence>
<comment type="caution">
    <text evidence="9">The sequence shown here is derived from an EMBL/GenBank/DDBJ whole genome shotgun (WGS) entry which is preliminary data.</text>
</comment>
<dbReference type="Pfam" id="PF02390">
    <property type="entry name" value="Methyltransf_4"/>
    <property type="match status" value="1"/>
</dbReference>
<dbReference type="EMBL" id="SRMO01000065">
    <property type="protein sequence ID" value="TGG92311.1"/>
    <property type="molecule type" value="Genomic_DNA"/>
</dbReference>
<organism evidence="9 10">
    <name type="scientific">Aphanocapsa feldmannii 277cV</name>
    <dbReference type="NCBI Taxonomy" id="2507553"/>
    <lineage>
        <taxon>Bacteria</taxon>
        <taxon>Bacillati</taxon>
        <taxon>Cyanobacteriota</taxon>
        <taxon>Cyanophyceae</taxon>
        <taxon>Oscillatoriophycideae</taxon>
        <taxon>Chroococcales</taxon>
        <taxon>Microcystaceae</taxon>
        <taxon>Aphanocapsa</taxon>
    </lineage>
</organism>
<evidence type="ECO:0000256" key="7">
    <source>
        <dbReference type="ARBA" id="ARBA00022694"/>
    </source>
</evidence>
<evidence type="ECO:0000256" key="6">
    <source>
        <dbReference type="ARBA" id="ARBA00022691"/>
    </source>
</evidence>
<dbReference type="Gene3D" id="3.40.50.150">
    <property type="entry name" value="Vaccinia Virus protein VP39"/>
    <property type="match status" value="1"/>
</dbReference>
<comment type="catalytic activity">
    <reaction evidence="1">
        <text>guanosine(46) in tRNA + S-adenosyl-L-methionine = N(7)-methylguanosine(46) in tRNA + S-adenosyl-L-homocysteine</text>
        <dbReference type="Rhea" id="RHEA:42708"/>
        <dbReference type="Rhea" id="RHEA-COMP:10188"/>
        <dbReference type="Rhea" id="RHEA-COMP:10189"/>
        <dbReference type="ChEBI" id="CHEBI:57856"/>
        <dbReference type="ChEBI" id="CHEBI:59789"/>
        <dbReference type="ChEBI" id="CHEBI:74269"/>
        <dbReference type="ChEBI" id="CHEBI:74480"/>
        <dbReference type="EC" id="2.1.1.33"/>
    </reaction>
</comment>
<dbReference type="PROSITE" id="PS51625">
    <property type="entry name" value="SAM_MT_TRMB"/>
    <property type="match status" value="1"/>
</dbReference>
<evidence type="ECO:0000256" key="3">
    <source>
        <dbReference type="ARBA" id="ARBA00011977"/>
    </source>
</evidence>
<dbReference type="Proteomes" id="UP000317990">
    <property type="component" value="Unassembled WGS sequence"/>
</dbReference>
<evidence type="ECO:0000256" key="5">
    <source>
        <dbReference type="ARBA" id="ARBA00022679"/>
    </source>
</evidence>
<evidence type="ECO:0000256" key="1">
    <source>
        <dbReference type="ARBA" id="ARBA00000142"/>
    </source>
</evidence>
<dbReference type="PANTHER" id="PTHR23417">
    <property type="entry name" value="3-DEOXY-D-MANNO-OCTULOSONIC-ACID TRANSFERASE/TRNA GUANINE-N 7 - -METHYLTRANSFERASE"/>
    <property type="match status" value="1"/>
</dbReference>